<dbReference type="EMBL" id="HE797086">
    <property type="protein sequence ID" value="CCM02600.1"/>
    <property type="molecule type" value="Genomic_DNA"/>
</dbReference>
<dbReference type="Proteomes" id="UP000006352">
    <property type="component" value="Unassembled WGS sequence"/>
</dbReference>
<dbReference type="GeneID" id="24097511"/>
<dbReference type="PANTHER" id="PTHR30466:SF1">
    <property type="entry name" value="FMN REDUCTASE (NADH) RUTF"/>
    <property type="match status" value="1"/>
</dbReference>
<dbReference type="InParanoid" id="J4GPP1"/>
<protein>
    <recommendedName>
        <fullName evidence="2">Flavin reductase like domain-containing protein</fullName>
    </recommendedName>
</protein>
<dbReference type="SMART" id="SM00903">
    <property type="entry name" value="Flavin_Reduct"/>
    <property type="match status" value="1"/>
</dbReference>
<evidence type="ECO:0000313" key="4">
    <source>
        <dbReference type="Proteomes" id="UP000006352"/>
    </source>
</evidence>
<feature type="domain" description="Flavin reductase like" evidence="2">
    <location>
        <begin position="27"/>
        <end position="221"/>
    </location>
</feature>
<dbReference type="Gene3D" id="2.30.110.10">
    <property type="entry name" value="Electron Transport, Fmn-binding Protein, Chain A"/>
    <property type="match status" value="1"/>
</dbReference>
<organism evidence="3 4">
    <name type="scientific">Fibroporia radiculosa</name>
    <dbReference type="NCBI Taxonomy" id="599839"/>
    <lineage>
        <taxon>Eukaryota</taxon>
        <taxon>Fungi</taxon>
        <taxon>Dikarya</taxon>
        <taxon>Basidiomycota</taxon>
        <taxon>Agaricomycotina</taxon>
        <taxon>Agaricomycetes</taxon>
        <taxon>Polyporales</taxon>
        <taxon>Fibroporiaceae</taxon>
        <taxon>Fibroporia</taxon>
    </lineage>
</organism>
<dbReference type="PANTHER" id="PTHR30466">
    <property type="entry name" value="FLAVIN REDUCTASE"/>
    <property type="match status" value="1"/>
</dbReference>
<proteinExistence type="predicted"/>
<sequence>MGKGLRRAPFSTNQSPDTIRRDLRALLRETAQPVAVVTSLMPGHETHANNTHTSRYHGATLSSFSSIALDPHPLIAFSLRIPSRMATSLKSAQAAPPVASHMVINILSAAQAAVAVRYSRPDLFLDPFVSTSYALTEEGLPVLTGSLGALSCKLVAMSWPLHDLEALRTRGGMEEQPWEGDGVASELFIAQVTRVESLVPQEGRDSPSLSPLLYHRRGYTTTFMK</sequence>
<dbReference type="InterPro" id="IPR050268">
    <property type="entry name" value="NADH-dep_flavin_reductase"/>
</dbReference>
<dbReference type="GO" id="GO:0010181">
    <property type="term" value="F:FMN binding"/>
    <property type="evidence" value="ECO:0007669"/>
    <property type="project" value="InterPro"/>
</dbReference>
<dbReference type="AlphaFoldDB" id="J4GPP1"/>
<evidence type="ECO:0000313" key="3">
    <source>
        <dbReference type="EMBL" id="CCM02600.1"/>
    </source>
</evidence>
<name>J4GPP1_9APHY</name>
<dbReference type="STRING" id="599839.J4GPP1"/>
<dbReference type="GO" id="GO:0042602">
    <property type="term" value="F:riboflavin reductase (NADPH) activity"/>
    <property type="evidence" value="ECO:0007669"/>
    <property type="project" value="TreeGrafter"/>
</dbReference>
<accession>J4GPP1</accession>
<evidence type="ECO:0000259" key="2">
    <source>
        <dbReference type="SMART" id="SM00903"/>
    </source>
</evidence>
<dbReference type="Pfam" id="PF01613">
    <property type="entry name" value="Flavin_Reduct"/>
    <property type="match status" value="1"/>
</dbReference>
<dbReference type="OrthoDB" id="2015405at2759"/>
<gene>
    <name evidence="3" type="ORF">FIBRA_04703</name>
</gene>
<dbReference type="RefSeq" id="XP_012181883.1">
    <property type="nucleotide sequence ID" value="XM_012326493.1"/>
</dbReference>
<dbReference type="InterPro" id="IPR012349">
    <property type="entry name" value="Split_barrel_FMN-bd"/>
</dbReference>
<keyword evidence="1" id="KW-0560">Oxidoreductase</keyword>
<reference evidence="3 4" key="1">
    <citation type="journal article" date="2012" name="Appl. Environ. Microbiol.">
        <title>Short-read sequencing for genomic analysis of the brown rot fungus Fibroporia radiculosa.</title>
        <authorList>
            <person name="Tang J.D."/>
            <person name="Perkins A.D."/>
            <person name="Sonstegard T.S."/>
            <person name="Schroeder S.G."/>
            <person name="Burgess S.C."/>
            <person name="Diehl S.V."/>
        </authorList>
    </citation>
    <scope>NUCLEOTIDE SEQUENCE [LARGE SCALE GENOMIC DNA]</scope>
    <source>
        <strain evidence="3 4">TFFH 294</strain>
    </source>
</reference>
<evidence type="ECO:0000256" key="1">
    <source>
        <dbReference type="ARBA" id="ARBA00023002"/>
    </source>
</evidence>
<keyword evidence="4" id="KW-1185">Reference proteome</keyword>
<dbReference type="HOGENOM" id="CLU_073369_0_0_1"/>
<dbReference type="InterPro" id="IPR002563">
    <property type="entry name" value="Flavin_Rdtase-like_dom"/>
</dbReference>
<dbReference type="SUPFAM" id="SSF50475">
    <property type="entry name" value="FMN-binding split barrel"/>
    <property type="match status" value="1"/>
</dbReference>